<dbReference type="EMBL" id="JAHRIN010076208">
    <property type="protein sequence ID" value="MEQ2217863.1"/>
    <property type="molecule type" value="Genomic_DNA"/>
</dbReference>
<feature type="non-terminal residue" evidence="1">
    <location>
        <position position="1"/>
    </location>
</feature>
<protein>
    <submittedName>
        <fullName evidence="1">Uncharacterized protein</fullName>
    </submittedName>
</protein>
<organism evidence="1 2">
    <name type="scientific">Xenoophorus captivus</name>
    <dbReference type="NCBI Taxonomy" id="1517983"/>
    <lineage>
        <taxon>Eukaryota</taxon>
        <taxon>Metazoa</taxon>
        <taxon>Chordata</taxon>
        <taxon>Craniata</taxon>
        <taxon>Vertebrata</taxon>
        <taxon>Euteleostomi</taxon>
        <taxon>Actinopterygii</taxon>
        <taxon>Neopterygii</taxon>
        <taxon>Teleostei</taxon>
        <taxon>Neoteleostei</taxon>
        <taxon>Acanthomorphata</taxon>
        <taxon>Ovalentaria</taxon>
        <taxon>Atherinomorphae</taxon>
        <taxon>Cyprinodontiformes</taxon>
        <taxon>Goodeidae</taxon>
        <taxon>Xenoophorus</taxon>
    </lineage>
</organism>
<evidence type="ECO:0000313" key="2">
    <source>
        <dbReference type="Proteomes" id="UP001434883"/>
    </source>
</evidence>
<reference evidence="1 2" key="1">
    <citation type="submission" date="2021-06" db="EMBL/GenBank/DDBJ databases">
        <authorList>
            <person name="Palmer J.M."/>
        </authorList>
    </citation>
    <scope>NUCLEOTIDE SEQUENCE [LARGE SCALE GENOMIC DNA]</scope>
    <source>
        <strain evidence="1 2">XC_2019</strain>
        <tissue evidence="1">Muscle</tissue>
    </source>
</reference>
<comment type="caution">
    <text evidence="1">The sequence shown here is derived from an EMBL/GenBank/DDBJ whole genome shotgun (WGS) entry which is preliminary data.</text>
</comment>
<dbReference type="Proteomes" id="UP001434883">
    <property type="component" value="Unassembled WGS sequence"/>
</dbReference>
<proteinExistence type="predicted"/>
<keyword evidence="2" id="KW-1185">Reference proteome</keyword>
<evidence type="ECO:0000313" key="1">
    <source>
        <dbReference type="EMBL" id="MEQ2217863.1"/>
    </source>
</evidence>
<gene>
    <name evidence="1" type="ORF">XENOCAPTIV_024818</name>
</gene>
<name>A0ABV0SBK2_9TELE</name>
<accession>A0ABV0SBK2</accession>
<sequence>NKRRTSRLLRPAVFSFSISSAVRRRYFSETGRAMLANVRTSAFTSWAEPDDERSDWALCRTSSIWTDSGLSLITAGNRKIPV</sequence>